<accession>A0AAN7JSN3</accession>
<keyword evidence="4 5" id="KW-0472">Membrane</keyword>
<evidence type="ECO:0000256" key="3">
    <source>
        <dbReference type="ARBA" id="ARBA00022989"/>
    </source>
</evidence>
<dbReference type="InterPro" id="IPR010658">
    <property type="entry name" value="Nodulin-like"/>
</dbReference>
<evidence type="ECO:0008006" key="10">
    <source>
        <dbReference type="Google" id="ProtNLM"/>
    </source>
</evidence>
<keyword evidence="9" id="KW-1185">Reference proteome</keyword>
<feature type="transmembrane region" description="Helical" evidence="5">
    <location>
        <begin position="210"/>
        <end position="230"/>
    </location>
</feature>
<protein>
    <recommendedName>
        <fullName evidence="10">Nodulin-like domain-containing protein</fullName>
    </recommendedName>
</protein>
<dbReference type="Gene3D" id="1.20.1250.20">
    <property type="entry name" value="MFS general substrate transporter like domains"/>
    <property type="match status" value="1"/>
</dbReference>
<feature type="transmembrane region" description="Helical" evidence="5">
    <location>
        <begin position="529"/>
        <end position="551"/>
    </location>
</feature>
<feature type="transmembrane region" description="Helical" evidence="5">
    <location>
        <begin position="167"/>
        <end position="189"/>
    </location>
</feature>
<keyword evidence="2 5" id="KW-0812">Transmembrane</keyword>
<feature type="transmembrane region" description="Helical" evidence="5">
    <location>
        <begin position="422"/>
        <end position="444"/>
    </location>
</feature>
<dbReference type="Proteomes" id="UP001345219">
    <property type="component" value="Chromosome 16"/>
</dbReference>
<dbReference type="Pfam" id="PF06813">
    <property type="entry name" value="Nodulin-like"/>
    <property type="match status" value="1"/>
</dbReference>
<feature type="transmembrane region" description="Helical" evidence="5">
    <location>
        <begin position="101"/>
        <end position="127"/>
    </location>
</feature>
<dbReference type="InterPro" id="IPR036259">
    <property type="entry name" value="MFS_trans_sf"/>
</dbReference>
<feature type="transmembrane region" description="Helical" evidence="5">
    <location>
        <begin position="389"/>
        <end position="410"/>
    </location>
</feature>
<evidence type="ECO:0000256" key="2">
    <source>
        <dbReference type="ARBA" id="ARBA00022692"/>
    </source>
</evidence>
<feature type="transmembrane region" description="Helical" evidence="5">
    <location>
        <begin position="359"/>
        <end position="377"/>
    </location>
</feature>
<dbReference type="Pfam" id="PF23262">
    <property type="entry name" value="NFD4_C"/>
    <property type="match status" value="1"/>
</dbReference>
<dbReference type="SUPFAM" id="SSF103473">
    <property type="entry name" value="MFS general substrate transporter"/>
    <property type="match status" value="2"/>
</dbReference>
<evidence type="ECO:0000313" key="9">
    <source>
        <dbReference type="Proteomes" id="UP001345219"/>
    </source>
</evidence>
<feature type="domain" description="NFD4 C-terminal" evidence="7">
    <location>
        <begin position="348"/>
        <end position="556"/>
    </location>
</feature>
<evidence type="ECO:0000256" key="1">
    <source>
        <dbReference type="ARBA" id="ARBA00004141"/>
    </source>
</evidence>
<evidence type="ECO:0000256" key="5">
    <source>
        <dbReference type="SAM" id="Phobius"/>
    </source>
</evidence>
<name>A0AAN7JSN3_9MYRT</name>
<dbReference type="PANTHER" id="PTHR21576">
    <property type="entry name" value="UNCHARACTERIZED NODULIN-LIKE PROTEIN"/>
    <property type="match status" value="1"/>
</dbReference>
<feature type="domain" description="Nodulin-like" evidence="6">
    <location>
        <begin position="9"/>
        <end position="258"/>
    </location>
</feature>
<feature type="transmembrane region" description="Helical" evidence="5">
    <location>
        <begin position="490"/>
        <end position="509"/>
    </location>
</feature>
<feature type="transmembrane region" description="Helical" evidence="5">
    <location>
        <begin position="139"/>
        <end position="161"/>
    </location>
</feature>
<reference evidence="8 9" key="1">
    <citation type="journal article" date="2023" name="Hortic Res">
        <title>Pangenome of water caltrop reveals structural variations and asymmetric subgenome divergence after allopolyploidization.</title>
        <authorList>
            <person name="Zhang X."/>
            <person name="Chen Y."/>
            <person name="Wang L."/>
            <person name="Yuan Y."/>
            <person name="Fang M."/>
            <person name="Shi L."/>
            <person name="Lu R."/>
            <person name="Comes H.P."/>
            <person name="Ma Y."/>
            <person name="Chen Y."/>
            <person name="Huang G."/>
            <person name="Zhou Y."/>
            <person name="Zheng Z."/>
            <person name="Qiu Y."/>
        </authorList>
    </citation>
    <scope>NUCLEOTIDE SEQUENCE [LARGE SCALE GENOMIC DNA]</scope>
    <source>
        <tissue evidence="8">Roots</tissue>
    </source>
</reference>
<comment type="subcellular location">
    <subcellularLocation>
        <location evidence="1">Membrane</location>
        <topology evidence="1">Multi-pass membrane protein</topology>
    </subcellularLocation>
</comment>
<keyword evidence="3 5" id="KW-1133">Transmembrane helix</keyword>
<evidence type="ECO:0000256" key="4">
    <source>
        <dbReference type="ARBA" id="ARBA00023136"/>
    </source>
</evidence>
<comment type="caution">
    <text evidence="8">The sequence shown here is derived from an EMBL/GenBank/DDBJ whole genome shotgun (WGS) entry which is preliminary data.</text>
</comment>
<dbReference type="PANTHER" id="PTHR21576:SF134">
    <property type="entry name" value="NODULIN-LIKE DOMAIN-CONTAINING PROTEIN"/>
    <property type="match status" value="1"/>
</dbReference>
<evidence type="ECO:0000259" key="7">
    <source>
        <dbReference type="Pfam" id="PF23262"/>
    </source>
</evidence>
<dbReference type="GO" id="GO:0016020">
    <property type="term" value="C:membrane"/>
    <property type="evidence" value="ECO:0007669"/>
    <property type="project" value="UniProtKB-SubCell"/>
</dbReference>
<dbReference type="EMBL" id="JAXIOK010000016">
    <property type="protein sequence ID" value="KAK4752365.1"/>
    <property type="molecule type" value="Genomic_DNA"/>
</dbReference>
<proteinExistence type="predicted"/>
<organism evidence="8 9">
    <name type="scientific">Trapa incisa</name>
    <dbReference type="NCBI Taxonomy" id="236973"/>
    <lineage>
        <taxon>Eukaryota</taxon>
        <taxon>Viridiplantae</taxon>
        <taxon>Streptophyta</taxon>
        <taxon>Embryophyta</taxon>
        <taxon>Tracheophyta</taxon>
        <taxon>Spermatophyta</taxon>
        <taxon>Magnoliopsida</taxon>
        <taxon>eudicotyledons</taxon>
        <taxon>Gunneridae</taxon>
        <taxon>Pentapetalae</taxon>
        <taxon>rosids</taxon>
        <taxon>malvids</taxon>
        <taxon>Myrtales</taxon>
        <taxon>Lythraceae</taxon>
        <taxon>Trapa</taxon>
    </lineage>
</organism>
<gene>
    <name evidence="8" type="ORF">SAY87_021163</name>
</gene>
<feature type="transmembrane region" description="Helical" evidence="5">
    <location>
        <begin position="456"/>
        <end position="478"/>
    </location>
</feature>
<evidence type="ECO:0000259" key="6">
    <source>
        <dbReference type="Pfam" id="PF06813"/>
    </source>
</evidence>
<feature type="transmembrane region" description="Helical" evidence="5">
    <location>
        <begin position="242"/>
        <end position="263"/>
    </location>
</feature>
<dbReference type="AlphaFoldDB" id="A0AAN7JSN3"/>
<dbReference type="InterPro" id="IPR056555">
    <property type="entry name" value="NFD4_C"/>
</dbReference>
<sequence length="570" mass="62502">MEEVGQSRKWMVLVATTWLQAFTGTNFDFSSYSSELKSQLGISQLQLNYLSVASDLGKAFGWCSGVFLLYFPLWAVMFMAAFFGLFGYGLQWLLIQRLISLPYFLVFLLCLLAGCSICWFNTVCFVLCIRNFPSNRALALSLTISFNGLTAAIYTLVANAINYDDDTLYLLLNALVPLFTSGVALIPVLRQPQPPPSQNHPHPETTRRDSRIFLCLNMIAVATGLYILLLNPLSNLLSRARILLAGAIFLLASPMVLPGTVYAREWTFRLIASARLGLSLNGSSFNLVDPDNLQLQKELLGGEPRTDLDHLLLLPVGDGDVQGAGFMCRETCCPIMEKDLLTVLGEEHPAGVLVRRLDFWLYYLAYFCGGTIGLVYSNNLGQISQSLGFSGKTSGMVTLYSSCSFFGRLLSAAPDYLRDKVYFARTGWLALALVPTPMAFYLLSASSSLSALRACTALIGLSSGFVFSAAVSITSELFGPNSVGVNHNILITNIPLGSVLYGLLAALVYDTNAGEDAHATVCMGKSCYFITFMAWACISTVGLICSMLLFLRTKPVYDRFERNRVMAESP</sequence>
<feature type="transmembrane region" description="Helical" evidence="5">
    <location>
        <begin position="67"/>
        <end position="89"/>
    </location>
</feature>
<evidence type="ECO:0000313" key="8">
    <source>
        <dbReference type="EMBL" id="KAK4752365.1"/>
    </source>
</evidence>